<proteinExistence type="inferred from homology"/>
<name>A0ABU4STQ0_9PSEU</name>
<comment type="similarity">
    <text evidence="1">Belongs to the myoviridae tail sheath protein family.</text>
</comment>
<reference evidence="4 5" key="1">
    <citation type="submission" date="2023-11" db="EMBL/GenBank/DDBJ databases">
        <title>Lentzea sokolovensis, sp. nov., Lentzea kristufkii, sp. nov., and Lentzea miocenensis, sp. nov., rare actinobacteria from Sokolov Coal Basin, Miocene lacustrine sediment, Czech Republic.</title>
        <authorList>
            <person name="Lara A."/>
            <person name="Kotroba L."/>
            <person name="Nouioui I."/>
            <person name="Neumann-Schaal M."/>
            <person name="Mast Y."/>
            <person name="Chronakova A."/>
        </authorList>
    </citation>
    <scope>NUCLEOTIDE SEQUENCE [LARGE SCALE GENOMIC DNA]</scope>
    <source>
        <strain evidence="4 5">BCCO 10_0856</strain>
    </source>
</reference>
<dbReference type="InterPro" id="IPR035089">
    <property type="entry name" value="Phage_sheath_subtilisin"/>
</dbReference>
<dbReference type="Proteomes" id="UP001285521">
    <property type="component" value="Unassembled WGS sequence"/>
</dbReference>
<dbReference type="Pfam" id="PF17482">
    <property type="entry name" value="Phage_sheath_1C"/>
    <property type="match status" value="1"/>
</dbReference>
<sequence>MLARIDDVSTVCMPDLPGDDDAAHRARLGLLSHCEMMGDRIAIIDPPQGLSAQQVRDWRTTRGYDSTYAALYFPWLRVIDHTGIVSVPPCGHVAGAYARSDLLRGPQRQAANIELQGVLGLEQDLMKTEQELLHPWGINCLVSMASGIRVWGSRTMSSDPAWRYLNRRRLMNFIGRNIVAGTSWVIFEDSYDEGLFQRIESALDEFLGLLWRAGVLEGETSAEAYSVRCDDAANPPESRDANQLIAECGITVGRGQSFFRVVYFLG</sequence>
<dbReference type="Pfam" id="PF04984">
    <property type="entry name" value="Phage_sheath_1"/>
    <property type="match status" value="1"/>
</dbReference>
<feature type="domain" description="Tail sheath protein subtilisin-like" evidence="2">
    <location>
        <begin position="10"/>
        <end position="156"/>
    </location>
</feature>
<evidence type="ECO:0000313" key="5">
    <source>
        <dbReference type="Proteomes" id="UP001285521"/>
    </source>
</evidence>
<dbReference type="RefSeq" id="WP_319964368.1">
    <property type="nucleotide sequence ID" value="NZ_JAXAVW010000002.1"/>
</dbReference>
<accession>A0ABU4STQ0</accession>
<comment type="caution">
    <text evidence="4">The sequence shown here is derived from an EMBL/GenBank/DDBJ whole genome shotgun (WGS) entry which is preliminary data.</text>
</comment>
<evidence type="ECO:0000313" key="4">
    <source>
        <dbReference type="EMBL" id="MDX8029285.1"/>
    </source>
</evidence>
<protein>
    <submittedName>
        <fullName evidence="4">Phage tail sheath subtilisin-like domain-containing protein</fullName>
    </submittedName>
</protein>
<keyword evidence="5" id="KW-1185">Reference proteome</keyword>
<dbReference type="PANTHER" id="PTHR35861">
    <property type="match status" value="1"/>
</dbReference>
<dbReference type="EMBL" id="JAXAVW010000002">
    <property type="protein sequence ID" value="MDX8029285.1"/>
    <property type="molecule type" value="Genomic_DNA"/>
</dbReference>
<dbReference type="InterPro" id="IPR052042">
    <property type="entry name" value="Tail_sheath_structural"/>
</dbReference>
<dbReference type="InterPro" id="IPR020287">
    <property type="entry name" value="Tail_sheath_C"/>
</dbReference>
<feature type="domain" description="Tail sheath protein C-terminal" evidence="3">
    <location>
        <begin position="157"/>
        <end position="255"/>
    </location>
</feature>
<gene>
    <name evidence="4" type="ORF">SK803_03645</name>
</gene>
<organism evidence="4 5">
    <name type="scientific">Lentzea miocenica</name>
    <dbReference type="NCBI Taxonomy" id="3095431"/>
    <lineage>
        <taxon>Bacteria</taxon>
        <taxon>Bacillati</taxon>
        <taxon>Actinomycetota</taxon>
        <taxon>Actinomycetes</taxon>
        <taxon>Pseudonocardiales</taxon>
        <taxon>Pseudonocardiaceae</taxon>
        <taxon>Lentzea</taxon>
    </lineage>
</organism>
<dbReference type="PANTHER" id="PTHR35861:SF1">
    <property type="entry name" value="PHAGE TAIL SHEATH PROTEIN"/>
    <property type="match status" value="1"/>
</dbReference>
<evidence type="ECO:0000259" key="3">
    <source>
        <dbReference type="Pfam" id="PF17482"/>
    </source>
</evidence>
<dbReference type="Gene3D" id="3.40.50.11780">
    <property type="match status" value="1"/>
</dbReference>
<evidence type="ECO:0000256" key="1">
    <source>
        <dbReference type="ARBA" id="ARBA00008005"/>
    </source>
</evidence>
<evidence type="ECO:0000259" key="2">
    <source>
        <dbReference type="Pfam" id="PF04984"/>
    </source>
</evidence>